<dbReference type="EMBL" id="ML208682">
    <property type="protein sequence ID" value="TFK61221.1"/>
    <property type="molecule type" value="Genomic_DNA"/>
</dbReference>
<dbReference type="Proteomes" id="UP000308600">
    <property type="component" value="Unassembled WGS sequence"/>
</dbReference>
<reference evidence="1 2" key="1">
    <citation type="journal article" date="2019" name="Nat. Ecol. Evol.">
        <title>Megaphylogeny resolves global patterns of mushroom evolution.</title>
        <authorList>
            <person name="Varga T."/>
            <person name="Krizsan K."/>
            <person name="Foldi C."/>
            <person name="Dima B."/>
            <person name="Sanchez-Garcia M."/>
            <person name="Sanchez-Ramirez S."/>
            <person name="Szollosi G.J."/>
            <person name="Szarkandi J.G."/>
            <person name="Papp V."/>
            <person name="Albert L."/>
            <person name="Andreopoulos W."/>
            <person name="Angelini C."/>
            <person name="Antonin V."/>
            <person name="Barry K.W."/>
            <person name="Bougher N.L."/>
            <person name="Buchanan P."/>
            <person name="Buyck B."/>
            <person name="Bense V."/>
            <person name="Catcheside P."/>
            <person name="Chovatia M."/>
            <person name="Cooper J."/>
            <person name="Damon W."/>
            <person name="Desjardin D."/>
            <person name="Finy P."/>
            <person name="Geml J."/>
            <person name="Haridas S."/>
            <person name="Hughes K."/>
            <person name="Justo A."/>
            <person name="Karasinski D."/>
            <person name="Kautmanova I."/>
            <person name="Kiss B."/>
            <person name="Kocsube S."/>
            <person name="Kotiranta H."/>
            <person name="LaButti K.M."/>
            <person name="Lechner B.E."/>
            <person name="Liimatainen K."/>
            <person name="Lipzen A."/>
            <person name="Lukacs Z."/>
            <person name="Mihaltcheva S."/>
            <person name="Morgado L.N."/>
            <person name="Niskanen T."/>
            <person name="Noordeloos M.E."/>
            <person name="Ohm R.A."/>
            <person name="Ortiz-Santana B."/>
            <person name="Ovrebo C."/>
            <person name="Racz N."/>
            <person name="Riley R."/>
            <person name="Savchenko A."/>
            <person name="Shiryaev A."/>
            <person name="Soop K."/>
            <person name="Spirin V."/>
            <person name="Szebenyi C."/>
            <person name="Tomsovsky M."/>
            <person name="Tulloss R.E."/>
            <person name="Uehling J."/>
            <person name="Grigoriev I.V."/>
            <person name="Vagvolgyi C."/>
            <person name="Papp T."/>
            <person name="Martin F.M."/>
            <person name="Miettinen O."/>
            <person name="Hibbett D.S."/>
            <person name="Nagy L.G."/>
        </authorList>
    </citation>
    <scope>NUCLEOTIDE SEQUENCE [LARGE SCALE GENOMIC DNA]</scope>
    <source>
        <strain evidence="1 2">NL-1719</strain>
    </source>
</reference>
<keyword evidence="2" id="KW-1185">Reference proteome</keyword>
<evidence type="ECO:0000313" key="2">
    <source>
        <dbReference type="Proteomes" id="UP000308600"/>
    </source>
</evidence>
<accession>A0ACD3A6C4</accession>
<evidence type="ECO:0000313" key="1">
    <source>
        <dbReference type="EMBL" id="TFK61221.1"/>
    </source>
</evidence>
<protein>
    <submittedName>
        <fullName evidence="1">Uncharacterized protein</fullName>
    </submittedName>
</protein>
<gene>
    <name evidence="1" type="ORF">BDN72DRAFT_473315</name>
</gene>
<organism evidence="1 2">
    <name type="scientific">Pluteus cervinus</name>
    <dbReference type="NCBI Taxonomy" id="181527"/>
    <lineage>
        <taxon>Eukaryota</taxon>
        <taxon>Fungi</taxon>
        <taxon>Dikarya</taxon>
        <taxon>Basidiomycota</taxon>
        <taxon>Agaricomycotina</taxon>
        <taxon>Agaricomycetes</taxon>
        <taxon>Agaricomycetidae</taxon>
        <taxon>Agaricales</taxon>
        <taxon>Pluteineae</taxon>
        <taxon>Pluteaceae</taxon>
        <taxon>Pluteus</taxon>
    </lineage>
</organism>
<proteinExistence type="predicted"/>
<sequence length="73" mass="7930">MLCFLTWFNVFEHADIPRVAMDPHSSYPPSPPSLGSSPLSWAAPEFSLTADVSEPHTPSPPSSRSHSSSYQAT</sequence>
<name>A0ACD3A6C4_9AGAR</name>